<reference evidence="2 3" key="1">
    <citation type="journal article" date="2022" name="Nat. Ecol. Evol.">
        <title>A masculinizing supergene underlies an exaggerated male reproductive morph in a spider.</title>
        <authorList>
            <person name="Hendrickx F."/>
            <person name="De Corte Z."/>
            <person name="Sonet G."/>
            <person name="Van Belleghem S.M."/>
            <person name="Kostlbacher S."/>
            <person name="Vangestel C."/>
        </authorList>
    </citation>
    <scope>NUCLEOTIDE SEQUENCE [LARGE SCALE GENOMIC DNA]</scope>
    <source>
        <strain evidence="2">W744_W776</strain>
    </source>
</reference>
<proteinExistence type="predicted"/>
<keyword evidence="1" id="KW-0732">Signal</keyword>
<protein>
    <recommendedName>
        <fullName evidence="4">Secreted protein</fullName>
    </recommendedName>
</protein>
<evidence type="ECO:0000313" key="3">
    <source>
        <dbReference type="Proteomes" id="UP000827092"/>
    </source>
</evidence>
<dbReference type="Proteomes" id="UP000827092">
    <property type="component" value="Unassembled WGS sequence"/>
</dbReference>
<gene>
    <name evidence="2" type="ORF">JTE90_021848</name>
</gene>
<feature type="signal peptide" evidence="1">
    <location>
        <begin position="1"/>
        <end position="19"/>
    </location>
</feature>
<evidence type="ECO:0000256" key="1">
    <source>
        <dbReference type="SAM" id="SignalP"/>
    </source>
</evidence>
<sequence length="95" mass="10673">MSLSLPGLTLVLSVAVCKCRPRRGLGQALRGHQLANTKSLVTLWTREGVKILTTCYFWTRNTQWAGESMAGYGDCIRRAERKGIGWCVLSRRFNV</sequence>
<organism evidence="2 3">
    <name type="scientific">Oedothorax gibbosus</name>
    <dbReference type="NCBI Taxonomy" id="931172"/>
    <lineage>
        <taxon>Eukaryota</taxon>
        <taxon>Metazoa</taxon>
        <taxon>Ecdysozoa</taxon>
        <taxon>Arthropoda</taxon>
        <taxon>Chelicerata</taxon>
        <taxon>Arachnida</taxon>
        <taxon>Araneae</taxon>
        <taxon>Araneomorphae</taxon>
        <taxon>Entelegynae</taxon>
        <taxon>Araneoidea</taxon>
        <taxon>Linyphiidae</taxon>
        <taxon>Erigoninae</taxon>
        <taxon>Oedothorax</taxon>
    </lineage>
</organism>
<comment type="caution">
    <text evidence="2">The sequence shown here is derived from an EMBL/GenBank/DDBJ whole genome shotgun (WGS) entry which is preliminary data.</text>
</comment>
<name>A0AAV6V058_9ARAC</name>
<evidence type="ECO:0000313" key="2">
    <source>
        <dbReference type="EMBL" id="KAG8189343.1"/>
    </source>
</evidence>
<accession>A0AAV6V058</accession>
<keyword evidence="3" id="KW-1185">Reference proteome</keyword>
<feature type="chain" id="PRO_5043406286" description="Secreted protein" evidence="1">
    <location>
        <begin position="20"/>
        <end position="95"/>
    </location>
</feature>
<evidence type="ECO:0008006" key="4">
    <source>
        <dbReference type="Google" id="ProtNLM"/>
    </source>
</evidence>
<dbReference type="AlphaFoldDB" id="A0AAV6V058"/>
<dbReference type="EMBL" id="JAFNEN010000217">
    <property type="protein sequence ID" value="KAG8189343.1"/>
    <property type="molecule type" value="Genomic_DNA"/>
</dbReference>